<evidence type="ECO:0008006" key="3">
    <source>
        <dbReference type="Google" id="ProtNLM"/>
    </source>
</evidence>
<gene>
    <name evidence="1" type="ORF">JM946_26950</name>
</gene>
<evidence type="ECO:0000313" key="2">
    <source>
        <dbReference type="Proteomes" id="UP000661077"/>
    </source>
</evidence>
<accession>A0ABS1X599</accession>
<dbReference type="RefSeq" id="WP_203170554.1">
    <property type="nucleotide sequence ID" value="NZ_JAEVLS010000008.1"/>
</dbReference>
<protein>
    <recommendedName>
        <fullName evidence="3">DUF2752 domain-containing protein</fullName>
    </recommendedName>
</protein>
<proteinExistence type="predicted"/>
<organism evidence="1 2">
    <name type="scientific">Steroidobacter gossypii</name>
    <dbReference type="NCBI Taxonomy" id="2805490"/>
    <lineage>
        <taxon>Bacteria</taxon>
        <taxon>Pseudomonadati</taxon>
        <taxon>Pseudomonadota</taxon>
        <taxon>Gammaproteobacteria</taxon>
        <taxon>Steroidobacterales</taxon>
        <taxon>Steroidobacteraceae</taxon>
        <taxon>Steroidobacter</taxon>
    </lineage>
</organism>
<comment type="caution">
    <text evidence="1">The sequence shown here is derived from an EMBL/GenBank/DDBJ whole genome shotgun (WGS) entry which is preliminary data.</text>
</comment>
<evidence type="ECO:0000313" key="1">
    <source>
        <dbReference type="EMBL" id="MBM0108387.1"/>
    </source>
</evidence>
<reference evidence="1 2" key="1">
    <citation type="journal article" date="2021" name="Int. J. Syst. Evol. Microbiol.">
        <title>Steroidobacter gossypii sp. nov., isolated from soil of cotton cropping field.</title>
        <authorList>
            <person name="Huang R."/>
            <person name="Yang S."/>
            <person name="Zhen C."/>
            <person name="Liu W."/>
        </authorList>
    </citation>
    <scope>NUCLEOTIDE SEQUENCE [LARGE SCALE GENOMIC DNA]</scope>
    <source>
        <strain evidence="1 2">S1-65</strain>
    </source>
</reference>
<name>A0ABS1X599_9GAMM</name>
<dbReference type="EMBL" id="JAEVLS010000008">
    <property type="protein sequence ID" value="MBM0108387.1"/>
    <property type="molecule type" value="Genomic_DNA"/>
</dbReference>
<sequence length="104" mass="10973">MFIFHLARDPPAWLRFALISLLLAFAVDSVAHVVHEHETTVSTTFAAHGPACGYCAAFDGLIDAPKQSYSPVAAVVLAGYVATIAGPAVSFRPQATAQPRGPPR</sequence>
<dbReference type="Proteomes" id="UP000661077">
    <property type="component" value="Unassembled WGS sequence"/>
</dbReference>
<keyword evidence="2" id="KW-1185">Reference proteome</keyword>